<feature type="transmembrane region" description="Helical" evidence="1">
    <location>
        <begin position="36"/>
        <end position="56"/>
    </location>
</feature>
<keyword evidence="1" id="KW-1133">Transmembrane helix</keyword>
<name>A0A7C8MG46_9PLEO</name>
<proteinExistence type="predicted"/>
<sequence>MLGSFLFCLLEIPLIAIFFFYLFIPSSTLTKGMRMGQVSLAVSSVLAILLGSLGFASSRKHWDLGTAIATGQLSLLLLRLKKV</sequence>
<evidence type="ECO:0000256" key="1">
    <source>
        <dbReference type="SAM" id="Phobius"/>
    </source>
</evidence>
<accession>A0A7C8MG46</accession>
<dbReference type="EMBL" id="JAADJZ010000009">
    <property type="protein sequence ID" value="KAF2872462.1"/>
    <property type="molecule type" value="Genomic_DNA"/>
</dbReference>
<evidence type="ECO:0000313" key="2">
    <source>
        <dbReference type="EMBL" id="KAF2872462.1"/>
    </source>
</evidence>
<keyword evidence="3" id="KW-1185">Reference proteome</keyword>
<reference evidence="2 3" key="1">
    <citation type="submission" date="2020-01" db="EMBL/GenBank/DDBJ databases">
        <authorList>
            <consortium name="DOE Joint Genome Institute"/>
            <person name="Haridas S."/>
            <person name="Albert R."/>
            <person name="Binder M."/>
            <person name="Bloem J."/>
            <person name="Labutti K."/>
            <person name="Salamov A."/>
            <person name="Andreopoulos B."/>
            <person name="Baker S.E."/>
            <person name="Barry K."/>
            <person name="Bills G."/>
            <person name="Bluhm B.H."/>
            <person name="Cannon C."/>
            <person name="Castanera R."/>
            <person name="Culley D.E."/>
            <person name="Daum C."/>
            <person name="Ezra D."/>
            <person name="Gonzalez J.B."/>
            <person name="Henrissat B."/>
            <person name="Kuo A."/>
            <person name="Liang C."/>
            <person name="Lipzen A."/>
            <person name="Lutzoni F."/>
            <person name="Magnuson J."/>
            <person name="Mondo S."/>
            <person name="Nolan M."/>
            <person name="Ohm R."/>
            <person name="Pangilinan J."/>
            <person name="Park H.-J.H."/>
            <person name="Ramirez L."/>
            <person name="Alfaro M."/>
            <person name="Sun H."/>
            <person name="Tritt A."/>
            <person name="Yoshinaga Y."/>
            <person name="Zwiers L.-H.L."/>
            <person name="Turgeon B.G."/>
            <person name="Goodwin S.B."/>
            <person name="Spatafora J.W."/>
            <person name="Crous P.W."/>
            <person name="Grigoriev I.V."/>
        </authorList>
    </citation>
    <scope>NUCLEOTIDE SEQUENCE [LARGE SCALE GENOMIC DNA]</scope>
    <source>
        <strain evidence="2 3">CBS 611.86</strain>
    </source>
</reference>
<gene>
    <name evidence="2" type="ORF">BDV95DRAFT_384889</name>
</gene>
<keyword evidence="1" id="KW-0472">Membrane</keyword>
<comment type="caution">
    <text evidence="2">The sequence shown here is derived from an EMBL/GenBank/DDBJ whole genome shotgun (WGS) entry which is preliminary data.</text>
</comment>
<dbReference type="AlphaFoldDB" id="A0A7C8MG46"/>
<evidence type="ECO:0000313" key="3">
    <source>
        <dbReference type="Proteomes" id="UP000481861"/>
    </source>
</evidence>
<dbReference type="Proteomes" id="UP000481861">
    <property type="component" value="Unassembled WGS sequence"/>
</dbReference>
<keyword evidence="1" id="KW-0812">Transmembrane</keyword>
<feature type="transmembrane region" description="Helical" evidence="1">
    <location>
        <begin position="6"/>
        <end position="24"/>
    </location>
</feature>
<organism evidence="2 3">
    <name type="scientific">Massariosphaeria phaeospora</name>
    <dbReference type="NCBI Taxonomy" id="100035"/>
    <lineage>
        <taxon>Eukaryota</taxon>
        <taxon>Fungi</taxon>
        <taxon>Dikarya</taxon>
        <taxon>Ascomycota</taxon>
        <taxon>Pezizomycotina</taxon>
        <taxon>Dothideomycetes</taxon>
        <taxon>Pleosporomycetidae</taxon>
        <taxon>Pleosporales</taxon>
        <taxon>Pleosporales incertae sedis</taxon>
        <taxon>Massariosphaeria</taxon>
    </lineage>
</organism>
<protein>
    <submittedName>
        <fullName evidence="2">Uncharacterized protein</fullName>
    </submittedName>
</protein>